<gene>
    <name evidence="1" type="ORF">HMPREF3213_00293</name>
</gene>
<evidence type="ECO:0000313" key="1">
    <source>
        <dbReference type="EMBL" id="KWZ85782.1"/>
    </source>
</evidence>
<evidence type="ECO:0000313" key="2">
    <source>
        <dbReference type="Proteomes" id="UP000070376"/>
    </source>
</evidence>
<dbReference type="EMBL" id="LRPN01000011">
    <property type="protein sequence ID" value="KWZ85782.1"/>
    <property type="molecule type" value="Genomic_DNA"/>
</dbReference>
<dbReference type="PATRIC" id="fig|1398.22.peg.289"/>
<accession>A0A133L2F4</accession>
<dbReference type="Proteomes" id="UP000070376">
    <property type="component" value="Unassembled WGS sequence"/>
</dbReference>
<reference evidence="2" key="1">
    <citation type="submission" date="2016-01" db="EMBL/GenBank/DDBJ databases">
        <authorList>
            <person name="Mitreva M."/>
            <person name="Pepin K.H."/>
            <person name="Mihindukulasuriya K.A."/>
            <person name="Fulton R."/>
            <person name="Fronick C."/>
            <person name="O'Laughlin M."/>
            <person name="Miner T."/>
            <person name="Herter B."/>
            <person name="Rosa B.A."/>
            <person name="Cordes M."/>
            <person name="Tomlinson C."/>
            <person name="Wollam A."/>
            <person name="Palsikar V.B."/>
            <person name="Mardis E.R."/>
            <person name="Wilson R.K."/>
        </authorList>
    </citation>
    <scope>NUCLEOTIDE SEQUENCE [LARGE SCALE GENOMIC DNA]</scope>
    <source>
        <strain evidence="2">GED7749B</strain>
    </source>
</reference>
<protein>
    <submittedName>
        <fullName evidence="1">Uncharacterized protein</fullName>
    </submittedName>
</protein>
<proteinExistence type="predicted"/>
<organism evidence="1 2">
    <name type="scientific">Heyndrickxia coagulans</name>
    <name type="common">Weizmannia coagulans</name>
    <dbReference type="NCBI Taxonomy" id="1398"/>
    <lineage>
        <taxon>Bacteria</taxon>
        <taxon>Bacillati</taxon>
        <taxon>Bacillota</taxon>
        <taxon>Bacilli</taxon>
        <taxon>Bacillales</taxon>
        <taxon>Bacillaceae</taxon>
        <taxon>Heyndrickxia</taxon>
    </lineage>
</organism>
<dbReference type="AlphaFoldDB" id="A0A133L2F4"/>
<comment type="caution">
    <text evidence="1">The sequence shown here is derived from an EMBL/GenBank/DDBJ whole genome shotgun (WGS) entry which is preliminary data.</text>
</comment>
<name>A0A133L2F4_HEYCO</name>
<sequence>MMKMLYKMNKTLPLLLPAAKSSSRRNRWSGLMEKLKFLFIAQILRKRPYGKISVKGWK</sequence>